<dbReference type="AlphaFoldDB" id="A0A397THB6"/>
<keyword evidence="1" id="KW-0472">Membrane</keyword>
<organism evidence="2 3">
    <name type="scientific">Glomus cerebriforme</name>
    <dbReference type="NCBI Taxonomy" id="658196"/>
    <lineage>
        <taxon>Eukaryota</taxon>
        <taxon>Fungi</taxon>
        <taxon>Fungi incertae sedis</taxon>
        <taxon>Mucoromycota</taxon>
        <taxon>Glomeromycotina</taxon>
        <taxon>Glomeromycetes</taxon>
        <taxon>Glomerales</taxon>
        <taxon>Glomeraceae</taxon>
        <taxon>Glomus</taxon>
    </lineage>
</organism>
<protein>
    <submittedName>
        <fullName evidence="2">Uncharacterized protein</fullName>
    </submittedName>
</protein>
<dbReference type="OrthoDB" id="2421194at2759"/>
<evidence type="ECO:0000256" key="1">
    <source>
        <dbReference type="SAM" id="Phobius"/>
    </source>
</evidence>
<proteinExistence type="predicted"/>
<keyword evidence="1" id="KW-0812">Transmembrane</keyword>
<keyword evidence="1" id="KW-1133">Transmembrane helix</keyword>
<reference evidence="2 3" key="1">
    <citation type="submission" date="2018-06" db="EMBL/GenBank/DDBJ databases">
        <title>Comparative genomics reveals the genomic features of Rhizophagus irregularis, R. cerebriforme, R. diaphanum and Gigaspora rosea, and their symbiotic lifestyle signature.</title>
        <authorList>
            <person name="Morin E."/>
            <person name="San Clemente H."/>
            <person name="Chen E.C.H."/>
            <person name="De La Providencia I."/>
            <person name="Hainaut M."/>
            <person name="Kuo A."/>
            <person name="Kohler A."/>
            <person name="Murat C."/>
            <person name="Tang N."/>
            <person name="Roy S."/>
            <person name="Loubradou J."/>
            <person name="Henrissat B."/>
            <person name="Grigoriev I.V."/>
            <person name="Corradi N."/>
            <person name="Roux C."/>
            <person name="Martin F.M."/>
        </authorList>
    </citation>
    <scope>NUCLEOTIDE SEQUENCE [LARGE SCALE GENOMIC DNA]</scope>
    <source>
        <strain evidence="2 3">DAOM 227022</strain>
    </source>
</reference>
<evidence type="ECO:0000313" key="3">
    <source>
        <dbReference type="Proteomes" id="UP000265703"/>
    </source>
</evidence>
<name>A0A397THB6_9GLOM</name>
<feature type="transmembrane region" description="Helical" evidence="1">
    <location>
        <begin position="15"/>
        <end position="34"/>
    </location>
</feature>
<accession>A0A397THB6</accession>
<dbReference type="Proteomes" id="UP000265703">
    <property type="component" value="Unassembled WGS sequence"/>
</dbReference>
<comment type="caution">
    <text evidence="2">The sequence shown here is derived from an EMBL/GenBank/DDBJ whole genome shotgun (WGS) entry which is preliminary data.</text>
</comment>
<keyword evidence="3" id="KW-1185">Reference proteome</keyword>
<gene>
    <name evidence="2" type="ORF">C1645_289718</name>
</gene>
<evidence type="ECO:0000313" key="2">
    <source>
        <dbReference type="EMBL" id="RIA97312.1"/>
    </source>
</evidence>
<sequence>MSLRNKVSDVAHRSLVIVLVGIAVYSFVGAGAMINRRFNKSKEMYTRQELVGQK</sequence>
<dbReference type="EMBL" id="QKYT01000031">
    <property type="protein sequence ID" value="RIA97312.1"/>
    <property type="molecule type" value="Genomic_DNA"/>
</dbReference>